<feature type="compositionally biased region" description="Low complexity" evidence="1">
    <location>
        <begin position="482"/>
        <end position="495"/>
    </location>
</feature>
<evidence type="ECO:0000256" key="2">
    <source>
        <dbReference type="SAM" id="Phobius"/>
    </source>
</evidence>
<dbReference type="InterPro" id="IPR003399">
    <property type="entry name" value="Mce/MlaD"/>
</dbReference>
<feature type="domain" description="Mce/MlaD" evidence="3">
    <location>
        <begin position="49"/>
        <end position="125"/>
    </location>
</feature>
<accession>A0ABU4VPQ8</accession>
<dbReference type="PANTHER" id="PTHR33371:SF4">
    <property type="entry name" value="INTERMEMBRANE PHOSPHOLIPID TRANSPORT SYSTEM BINDING PROTEIN MLAD"/>
    <property type="match status" value="1"/>
</dbReference>
<evidence type="ECO:0000313" key="4">
    <source>
        <dbReference type="EMBL" id="MDX8153849.1"/>
    </source>
</evidence>
<gene>
    <name evidence="4" type="ORF">SK069_19785</name>
</gene>
<keyword evidence="5" id="KW-1185">Reference proteome</keyword>
<dbReference type="PANTHER" id="PTHR33371">
    <property type="entry name" value="INTERMEMBRANE PHOSPHOLIPID TRANSPORT SYSTEM BINDING PROTEIN MLAD-RELATED"/>
    <property type="match status" value="1"/>
</dbReference>
<keyword evidence="2" id="KW-1133">Transmembrane helix</keyword>
<dbReference type="Pfam" id="PF02470">
    <property type="entry name" value="MlaD"/>
    <property type="match status" value="1"/>
</dbReference>
<sequence>MRRALQAHGRTVAVIVAMLALALAVTGVILVNQRVALPGWLPGGAERYERFQVELSTAQAVTPGQGQQVLIAGVDVGDITDVHLERGAAVIDIRVKARHARKLRRDASALLRPKSGLYDMSVELDLGRSAQRLRPGARIPDSRTAVNVHLDELLASLDGDTRLALKMLVDGAGEGLPNDGRALAGTLQRLSPVQRNLRLIGEQMEDRNRQIRAAVTLMGRVNGALADGRGDVVRAIRSTSRVLGTMGRRDGELRSALGELPRTLAATDGALDAGTSLARELQPASAALMPVAEQLAPTLRDQRPFLQATAPVIREQLEPFARRTRQPVRRLEDFAQAVHEGHADSDAVTGETSRFLNMLAYDPPGNERGFLFYQQWLNHNLPWMYSTQDAHGPIRRARLSLSCSSLATLTQTAEVNPQAAFLGTLLGALGKTPLCPPATKEGPDATGPASDSPQAAARSAAGAAGRGATPPPSAPADRGADGRSAAEAARSVAGATAGGGR</sequence>
<feature type="transmembrane region" description="Helical" evidence="2">
    <location>
        <begin position="12"/>
        <end position="31"/>
    </location>
</feature>
<dbReference type="EMBL" id="JAXAVX010000022">
    <property type="protein sequence ID" value="MDX8153849.1"/>
    <property type="molecule type" value="Genomic_DNA"/>
</dbReference>
<dbReference type="InterPro" id="IPR052336">
    <property type="entry name" value="MlaD_Phospholipid_Transporter"/>
</dbReference>
<dbReference type="RefSeq" id="WP_319955998.1">
    <property type="nucleotide sequence ID" value="NZ_JAXAVX010000022.1"/>
</dbReference>
<evidence type="ECO:0000259" key="3">
    <source>
        <dbReference type="Pfam" id="PF02470"/>
    </source>
</evidence>
<reference evidence="4 5" key="1">
    <citation type="submission" date="2023-11" db="EMBL/GenBank/DDBJ databases">
        <authorList>
            <person name="Xu M."/>
            <person name="Jiang T."/>
        </authorList>
    </citation>
    <scope>NUCLEOTIDE SEQUENCE [LARGE SCALE GENOMIC DNA]</scope>
    <source>
        <strain evidence="4 5">SD</strain>
    </source>
</reference>
<organism evidence="4 5">
    <name type="scientific">Patulibacter brassicae</name>
    <dbReference type="NCBI Taxonomy" id="1705717"/>
    <lineage>
        <taxon>Bacteria</taxon>
        <taxon>Bacillati</taxon>
        <taxon>Actinomycetota</taxon>
        <taxon>Thermoleophilia</taxon>
        <taxon>Solirubrobacterales</taxon>
        <taxon>Patulibacteraceae</taxon>
        <taxon>Patulibacter</taxon>
    </lineage>
</organism>
<protein>
    <recommendedName>
        <fullName evidence="3">Mce/MlaD domain-containing protein</fullName>
    </recommendedName>
</protein>
<feature type="region of interest" description="Disordered" evidence="1">
    <location>
        <begin position="434"/>
        <end position="501"/>
    </location>
</feature>
<dbReference type="Proteomes" id="UP001277761">
    <property type="component" value="Unassembled WGS sequence"/>
</dbReference>
<evidence type="ECO:0000313" key="5">
    <source>
        <dbReference type="Proteomes" id="UP001277761"/>
    </source>
</evidence>
<comment type="caution">
    <text evidence="4">The sequence shown here is derived from an EMBL/GenBank/DDBJ whole genome shotgun (WGS) entry which is preliminary data.</text>
</comment>
<proteinExistence type="predicted"/>
<feature type="compositionally biased region" description="Low complexity" evidence="1">
    <location>
        <begin position="448"/>
        <end position="468"/>
    </location>
</feature>
<evidence type="ECO:0000256" key="1">
    <source>
        <dbReference type="SAM" id="MobiDB-lite"/>
    </source>
</evidence>
<keyword evidence="2" id="KW-0812">Transmembrane</keyword>
<name>A0ABU4VPQ8_9ACTN</name>
<keyword evidence="2" id="KW-0472">Membrane</keyword>